<evidence type="ECO:0000313" key="1">
    <source>
        <dbReference type="EMBL" id="KAH3808985.1"/>
    </source>
</evidence>
<dbReference type="AlphaFoldDB" id="A0A9D4JEM2"/>
<comment type="caution">
    <text evidence="1">The sequence shown here is derived from an EMBL/GenBank/DDBJ whole genome shotgun (WGS) entry which is preliminary data.</text>
</comment>
<dbReference type="EMBL" id="JAIWYP010000006">
    <property type="protein sequence ID" value="KAH3808985.1"/>
    <property type="molecule type" value="Genomic_DNA"/>
</dbReference>
<name>A0A9D4JEM2_DREPO</name>
<protein>
    <submittedName>
        <fullName evidence="1">Uncharacterized protein</fullName>
    </submittedName>
</protein>
<gene>
    <name evidence="1" type="ORF">DPMN_137347</name>
</gene>
<organism evidence="1 2">
    <name type="scientific">Dreissena polymorpha</name>
    <name type="common">Zebra mussel</name>
    <name type="synonym">Mytilus polymorpha</name>
    <dbReference type="NCBI Taxonomy" id="45954"/>
    <lineage>
        <taxon>Eukaryota</taxon>
        <taxon>Metazoa</taxon>
        <taxon>Spiralia</taxon>
        <taxon>Lophotrochozoa</taxon>
        <taxon>Mollusca</taxon>
        <taxon>Bivalvia</taxon>
        <taxon>Autobranchia</taxon>
        <taxon>Heteroconchia</taxon>
        <taxon>Euheterodonta</taxon>
        <taxon>Imparidentia</taxon>
        <taxon>Neoheterodontei</taxon>
        <taxon>Myida</taxon>
        <taxon>Dreissenoidea</taxon>
        <taxon>Dreissenidae</taxon>
        <taxon>Dreissena</taxon>
    </lineage>
</organism>
<sequence>MWSNSRQWNDRGNANPLDPIYNNAMQDFTELTFTTSRQHKDSTEACIKGDSSDLEKMQRHITTCSPYTADLTLRNMVDGIVAGSDMNVRAMEAVWKTFIRDIIGKSVFAYKFTRKYRAKAYGNSLAVKIASDRAFYPALLFQRFRVVSKSGDASLSVVLSYELSFHPAAFFEAKNILCTADKPQIATHHARL</sequence>
<evidence type="ECO:0000313" key="2">
    <source>
        <dbReference type="Proteomes" id="UP000828390"/>
    </source>
</evidence>
<keyword evidence="2" id="KW-1185">Reference proteome</keyword>
<dbReference type="Proteomes" id="UP000828390">
    <property type="component" value="Unassembled WGS sequence"/>
</dbReference>
<reference evidence="1" key="1">
    <citation type="journal article" date="2019" name="bioRxiv">
        <title>The Genome of the Zebra Mussel, Dreissena polymorpha: A Resource for Invasive Species Research.</title>
        <authorList>
            <person name="McCartney M.A."/>
            <person name="Auch B."/>
            <person name="Kono T."/>
            <person name="Mallez S."/>
            <person name="Zhang Y."/>
            <person name="Obille A."/>
            <person name="Becker A."/>
            <person name="Abrahante J.E."/>
            <person name="Garbe J."/>
            <person name="Badalamenti J.P."/>
            <person name="Herman A."/>
            <person name="Mangelson H."/>
            <person name="Liachko I."/>
            <person name="Sullivan S."/>
            <person name="Sone E.D."/>
            <person name="Koren S."/>
            <person name="Silverstein K.A.T."/>
            <person name="Beckman K.B."/>
            <person name="Gohl D.M."/>
        </authorList>
    </citation>
    <scope>NUCLEOTIDE SEQUENCE</scope>
    <source>
        <strain evidence="1">Duluth1</strain>
        <tissue evidence="1">Whole animal</tissue>
    </source>
</reference>
<reference evidence="1" key="2">
    <citation type="submission" date="2020-11" db="EMBL/GenBank/DDBJ databases">
        <authorList>
            <person name="McCartney M.A."/>
            <person name="Auch B."/>
            <person name="Kono T."/>
            <person name="Mallez S."/>
            <person name="Becker A."/>
            <person name="Gohl D.M."/>
            <person name="Silverstein K.A.T."/>
            <person name="Koren S."/>
            <person name="Bechman K.B."/>
            <person name="Herman A."/>
            <person name="Abrahante J.E."/>
            <person name="Garbe J."/>
        </authorList>
    </citation>
    <scope>NUCLEOTIDE SEQUENCE</scope>
    <source>
        <strain evidence="1">Duluth1</strain>
        <tissue evidence="1">Whole animal</tissue>
    </source>
</reference>
<proteinExistence type="predicted"/>
<accession>A0A9D4JEM2</accession>